<name>A0A4D7QH55_9HYPH</name>
<evidence type="ECO:0000256" key="4">
    <source>
        <dbReference type="ARBA" id="ARBA00022692"/>
    </source>
</evidence>
<dbReference type="Proteomes" id="UP000298588">
    <property type="component" value="Chromosome"/>
</dbReference>
<evidence type="ECO:0000256" key="6">
    <source>
        <dbReference type="ARBA" id="ARBA00023136"/>
    </source>
</evidence>
<keyword evidence="9" id="KW-1185">Reference proteome</keyword>
<feature type="transmembrane region" description="Helical" evidence="7">
    <location>
        <begin position="74"/>
        <end position="93"/>
    </location>
</feature>
<dbReference type="EMBL" id="CP039865">
    <property type="protein sequence ID" value="QCK84784.1"/>
    <property type="molecule type" value="Genomic_DNA"/>
</dbReference>
<comment type="subcellular location">
    <subcellularLocation>
        <location evidence="1">Cell membrane</location>
        <topology evidence="1">Multi-pass membrane protein</topology>
    </subcellularLocation>
</comment>
<keyword evidence="6 7" id="KW-0472">Membrane</keyword>
<evidence type="ECO:0000256" key="5">
    <source>
        <dbReference type="ARBA" id="ARBA00022989"/>
    </source>
</evidence>
<evidence type="ECO:0000256" key="1">
    <source>
        <dbReference type="ARBA" id="ARBA00004651"/>
    </source>
</evidence>
<comment type="similarity">
    <text evidence="2">Belongs to the DoxX family.</text>
</comment>
<evidence type="ECO:0000256" key="7">
    <source>
        <dbReference type="SAM" id="Phobius"/>
    </source>
</evidence>
<evidence type="ECO:0000313" key="9">
    <source>
        <dbReference type="Proteomes" id="UP000298588"/>
    </source>
</evidence>
<keyword evidence="5 7" id="KW-1133">Transmembrane helix</keyword>
<organism evidence="8 9">
    <name type="scientific">Phreatobacter aquaticus</name>
    <dbReference type="NCBI Taxonomy" id="2570229"/>
    <lineage>
        <taxon>Bacteria</taxon>
        <taxon>Pseudomonadati</taxon>
        <taxon>Pseudomonadota</taxon>
        <taxon>Alphaproteobacteria</taxon>
        <taxon>Hyphomicrobiales</taxon>
        <taxon>Phreatobacteraceae</taxon>
        <taxon>Phreatobacter</taxon>
    </lineage>
</organism>
<evidence type="ECO:0000256" key="2">
    <source>
        <dbReference type="ARBA" id="ARBA00006679"/>
    </source>
</evidence>
<feature type="transmembrane region" description="Helical" evidence="7">
    <location>
        <begin position="15"/>
        <end position="36"/>
    </location>
</feature>
<feature type="transmembrane region" description="Helical" evidence="7">
    <location>
        <begin position="105"/>
        <end position="124"/>
    </location>
</feature>
<gene>
    <name evidence="8" type="ORF">E8L99_02795</name>
</gene>
<dbReference type="InterPro" id="IPR032808">
    <property type="entry name" value="DoxX"/>
</dbReference>
<reference evidence="8 9" key="1">
    <citation type="submission" date="2019-04" db="EMBL/GenBank/DDBJ databases">
        <title>Phreatobacter aquaticus sp. nov.</title>
        <authorList>
            <person name="Choi A."/>
            <person name="Baek K."/>
        </authorList>
    </citation>
    <scope>NUCLEOTIDE SEQUENCE [LARGE SCALE GENOMIC DNA]</scope>
    <source>
        <strain evidence="8 9">NMCR1094</strain>
    </source>
</reference>
<proteinExistence type="inferred from homology"/>
<sequence>MDNLLPTLNAWQPRILSVLRIMAALLLLQHGLVKILSFPTAFPMPVGLFSRYWFAGVIEIIGGLLLLAGFYTRYVAFVLAGLMAFAYFLGHAGRSFFPIMNGGSLAILYCFTFLYLVFAGPGPWSVDAQRSNTY</sequence>
<dbReference type="Pfam" id="PF07681">
    <property type="entry name" value="DoxX"/>
    <property type="match status" value="1"/>
</dbReference>
<dbReference type="AlphaFoldDB" id="A0A4D7QH55"/>
<dbReference type="PANTHER" id="PTHR33452:SF4">
    <property type="entry name" value="BLL4328 PROTEIN"/>
    <property type="match status" value="1"/>
</dbReference>
<dbReference type="PANTHER" id="PTHR33452">
    <property type="entry name" value="OXIDOREDUCTASE CATD-RELATED"/>
    <property type="match status" value="1"/>
</dbReference>
<keyword evidence="4 7" id="KW-0812">Transmembrane</keyword>
<protein>
    <submittedName>
        <fullName evidence="8">DoxX family protein</fullName>
    </submittedName>
</protein>
<dbReference type="OrthoDB" id="9808524at2"/>
<dbReference type="RefSeq" id="WP_137098118.1">
    <property type="nucleotide sequence ID" value="NZ_CP039865.1"/>
</dbReference>
<evidence type="ECO:0000256" key="3">
    <source>
        <dbReference type="ARBA" id="ARBA00022475"/>
    </source>
</evidence>
<dbReference type="KEGG" id="paqt:E8L99_02795"/>
<evidence type="ECO:0000313" key="8">
    <source>
        <dbReference type="EMBL" id="QCK84784.1"/>
    </source>
</evidence>
<accession>A0A4D7QH55</accession>
<keyword evidence="3" id="KW-1003">Cell membrane</keyword>
<dbReference type="GO" id="GO:0005886">
    <property type="term" value="C:plasma membrane"/>
    <property type="evidence" value="ECO:0007669"/>
    <property type="project" value="UniProtKB-SubCell"/>
</dbReference>
<feature type="transmembrane region" description="Helical" evidence="7">
    <location>
        <begin position="48"/>
        <end position="68"/>
    </location>
</feature>
<dbReference type="InterPro" id="IPR051907">
    <property type="entry name" value="DoxX-like_oxidoreductase"/>
</dbReference>